<sequence>MFDHYKSDNKFGRLSASYNYTMANFTLSEFQKKKIMRVFDMFYDISNDKIIEWKDFTMAIKKISDIHEWPKGGAQQENAMQTLKLIWEGLKKYADDNQDDKVTVEEWFKMWTECLKASKEMSDLPPWQVKYMNFMFDVNDTSGDDLIDVNEYTTVYTDYGIPKEQCVEAFNTFSDNGKVKITRTEFGKLWAEYFLSDDRSAKGNFLFGPLDF</sequence>
<dbReference type="PROSITE" id="PS00018">
    <property type="entry name" value="EF_HAND_1"/>
    <property type="match status" value="3"/>
</dbReference>
<reference evidence="1" key="1">
    <citation type="submission" date="2022-03" db="EMBL/GenBank/DDBJ databases">
        <authorList>
            <person name="Martin C."/>
        </authorList>
    </citation>
    <scope>NUCLEOTIDE SEQUENCE</scope>
</reference>
<dbReference type="EMBL" id="CAIIXF020000007">
    <property type="protein sequence ID" value="CAH1788357.1"/>
    <property type="molecule type" value="Genomic_DNA"/>
</dbReference>
<dbReference type="Proteomes" id="UP000749559">
    <property type="component" value="Unassembled WGS sequence"/>
</dbReference>
<dbReference type="InterPro" id="IPR018247">
    <property type="entry name" value="EF_Hand_1_Ca_BS"/>
</dbReference>
<accession>A0A8J1UGE2</accession>
<dbReference type="GO" id="GO:0005509">
    <property type="term" value="F:calcium ion binding"/>
    <property type="evidence" value="ECO:0007669"/>
    <property type="project" value="InterPro"/>
</dbReference>
<keyword evidence="2" id="KW-1185">Reference proteome</keyword>
<evidence type="ECO:0000313" key="1">
    <source>
        <dbReference type="EMBL" id="CAH1788357.1"/>
    </source>
</evidence>
<organism evidence="1 2">
    <name type="scientific">Owenia fusiformis</name>
    <name type="common">Polychaete worm</name>
    <dbReference type="NCBI Taxonomy" id="6347"/>
    <lineage>
        <taxon>Eukaryota</taxon>
        <taxon>Metazoa</taxon>
        <taxon>Spiralia</taxon>
        <taxon>Lophotrochozoa</taxon>
        <taxon>Annelida</taxon>
        <taxon>Polychaeta</taxon>
        <taxon>Sedentaria</taxon>
        <taxon>Canalipalpata</taxon>
        <taxon>Sabellida</taxon>
        <taxon>Oweniida</taxon>
        <taxon>Oweniidae</taxon>
        <taxon>Owenia</taxon>
    </lineage>
</organism>
<dbReference type="InterPro" id="IPR011992">
    <property type="entry name" value="EF-hand-dom_pair"/>
</dbReference>
<proteinExistence type="predicted"/>
<dbReference type="Gene3D" id="1.10.238.10">
    <property type="entry name" value="EF-hand"/>
    <property type="match status" value="1"/>
</dbReference>
<evidence type="ECO:0000313" key="2">
    <source>
        <dbReference type="Proteomes" id="UP000749559"/>
    </source>
</evidence>
<comment type="caution">
    <text evidence="1">The sequence shown here is derived from an EMBL/GenBank/DDBJ whole genome shotgun (WGS) entry which is preliminary data.</text>
</comment>
<dbReference type="InterPro" id="IPR002048">
    <property type="entry name" value="EF_hand_dom"/>
</dbReference>
<gene>
    <name evidence="1" type="ORF">OFUS_LOCUS13906</name>
</gene>
<name>A0A8J1UGE2_OWEFU</name>
<dbReference type="SUPFAM" id="SSF47473">
    <property type="entry name" value="EF-hand"/>
    <property type="match status" value="1"/>
</dbReference>
<protein>
    <submittedName>
        <fullName evidence="1">Uncharacterized protein</fullName>
    </submittedName>
</protein>
<dbReference type="PROSITE" id="PS50222">
    <property type="entry name" value="EF_HAND_2"/>
    <property type="match status" value="1"/>
</dbReference>
<dbReference type="OrthoDB" id="9974725at2759"/>
<dbReference type="AlphaFoldDB" id="A0A8J1UGE2"/>